<gene>
    <name evidence="2" type="ORF">SAMN05444374_1186</name>
</gene>
<dbReference type="GeneID" id="85487859"/>
<sequence>MTAEEFAERAREDARRSAVEQGLPETVTDAGAIRLLRALVNGGVHANT</sequence>
<organism evidence="2 3">
    <name type="scientific">Rhodococcoides kroppenstedtii</name>
    <dbReference type="NCBI Taxonomy" id="293050"/>
    <lineage>
        <taxon>Bacteria</taxon>
        <taxon>Bacillati</taxon>
        <taxon>Actinomycetota</taxon>
        <taxon>Actinomycetes</taxon>
        <taxon>Mycobacteriales</taxon>
        <taxon>Nocardiaceae</taxon>
        <taxon>Rhodococcoides</taxon>
    </lineage>
</organism>
<dbReference type="AlphaFoldDB" id="A0A1I0UBT8"/>
<protein>
    <submittedName>
        <fullName evidence="2">Uncharacterized protein</fullName>
    </submittedName>
</protein>
<dbReference type="Proteomes" id="UP000182054">
    <property type="component" value="Unassembled WGS sequence"/>
</dbReference>
<dbReference type="RefSeq" id="WP_156511661.1">
    <property type="nucleotide sequence ID" value="NZ_FOJN01000018.1"/>
</dbReference>
<accession>A0A1I0UBT8</accession>
<feature type="compositionally biased region" description="Basic and acidic residues" evidence="1">
    <location>
        <begin position="1"/>
        <end position="18"/>
    </location>
</feature>
<feature type="region of interest" description="Disordered" evidence="1">
    <location>
        <begin position="1"/>
        <end position="20"/>
    </location>
</feature>
<evidence type="ECO:0000313" key="2">
    <source>
        <dbReference type="EMBL" id="SFA61494.1"/>
    </source>
</evidence>
<dbReference type="EMBL" id="FOJN01000018">
    <property type="protein sequence ID" value="SFA61494.1"/>
    <property type="molecule type" value="Genomic_DNA"/>
</dbReference>
<reference evidence="2 3" key="1">
    <citation type="submission" date="2016-10" db="EMBL/GenBank/DDBJ databases">
        <authorList>
            <person name="de Groot N.N."/>
        </authorList>
    </citation>
    <scope>NUCLEOTIDE SEQUENCE [LARGE SCALE GENOMIC DNA]</scope>
    <source>
        <strain evidence="2 3">DSM 44908</strain>
    </source>
</reference>
<evidence type="ECO:0000313" key="3">
    <source>
        <dbReference type="Proteomes" id="UP000182054"/>
    </source>
</evidence>
<proteinExistence type="predicted"/>
<evidence type="ECO:0000256" key="1">
    <source>
        <dbReference type="SAM" id="MobiDB-lite"/>
    </source>
</evidence>
<name>A0A1I0UBT8_9NOCA</name>